<feature type="region of interest" description="Disordered" evidence="1">
    <location>
        <begin position="801"/>
        <end position="1038"/>
    </location>
</feature>
<feature type="compositionally biased region" description="Polar residues" evidence="1">
    <location>
        <begin position="570"/>
        <end position="580"/>
    </location>
</feature>
<dbReference type="Pfam" id="PF08632">
    <property type="entry name" value="Zds_C"/>
    <property type="match status" value="1"/>
</dbReference>
<dbReference type="EMBL" id="DS178265">
    <property type="protein sequence ID" value="EFP76511.2"/>
    <property type="molecule type" value="Genomic_DNA"/>
</dbReference>
<feature type="region of interest" description="Disordered" evidence="1">
    <location>
        <begin position="1"/>
        <end position="21"/>
    </location>
</feature>
<dbReference type="RefSeq" id="XP_003320930.2">
    <property type="nucleotide sequence ID" value="XM_003320882.2"/>
</dbReference>
<feature type="compositionally biased region" description="Low complexity" evidence="1">
    <location>
        <begin position="996"/>
        <end position="1009"/>
    </location>
</feature>
<accession>E3JWT6</accession>
<dbReference type="KEGG" id="pgr:PGTG_02952"/>
<dbReference type="AlphaFoldDB" id="E3JWT6"/>
<dbReference type="GO" id="GO:0005737">
    <property type="term" value="C:cytoplasm"/>
    <property type="evidence" value="ECO:0000318"/>
    <property type="project" value="GO_Central"/>
</dbReference>
<dbReference type="HOGENOM" id="CLU_293035_0_0_1"/>
<reference key="1">
    <citation type="submission" date="2007-01" db="EMBL/GenBank/DDBJ databases">
        <title>The Genome Sequence of Puccinia graminis f. sp. tritici Strain CRL 75-36-700-3.</title>
        <authorList>
            <consortium name="The Broad Institute Genome Sequencing Platform"/>
            <person name="Birren B."/>
            <person name="Lander E."/>
            <person name="Galagan J."/>
            <person name="Nusbaum C."/>
            <person name="Devon K."/>
            <person name="Cuomo C."/>
            <person name="Jaffe D."/>
            <person name="Butler J."/>
            <person name="Alvarez P."/>
            <person name="Gnerre S."/>
            <person name="Grabherr M."/>
            <person name="Mauceli E."/>
            <person name="Brockman W."/>
            <person name="Young S."/>
            <person name="LaButti K."/>
            <person name="Sykes S."/>
            <person name="DeCaprio D."/>
            <person name="Crawford M."/>
            <person name="Koehrsen M."/>
            <person name="Engels R."/>
            <person name="Montgomery P."/>
            <person name="Pearson M."/>
            <person name="Howarth C."/>
            <person name="Larson L."/>
            <person name="White J."/>
            <person name="Zeng Q."/>
            <person name="Kodira C."/>
            <person name="Yandava C."/>
            <person name="Alvarado L."/>
            <person name="O'Leary S."/>
            <person name="Szabo L."/>
            <person name="Dean R."/>
            <person name="Schein J."/>
        </authorList>
    </citation>
    <scope>NUCLEOTIDE SEQUENCE</scope>
    <source>
        <strain>CRL 75-36-700-3</strain>
    </source>
</reference>
<feature type="compositionally biased region" description="Acidic residues" evidence="1">
    <location>
        <begin position="975"/>
        <end position="986"/>
    </location>
</feature>
<dbReference type="eggNOG" id="ENOG502RC08">
    <property type="taxonomic scope" value="Eukaryota"/>
</dbReference>
<protein>
    <recommendedName>
        <fullName evidence="2">Protein Zds1 C-terminal domain-containing protein</fullName>
    </recommendedName>
</protein>
<feature type="compositionally biased region" description="Basic and acidic residues" evidence="1">
    <location>
        <begin position="881"/>
        <end position="894"/>
    </location>
</feature>
<feature type="compositionally biased region" description="Basic and acidic residues" evidence="1">
    <location>
        <begin position="347"/>
        <end position="356"/>
    </location>
</feature>
<feature type="compositionally biased region" description="Low complexity" evidence="1">
    <location>
        <begin position="1017"/>
        <end position="1038"/>
    </location>
</feature>
<feature type="region of interest" description="Disordered" evidence="1">
    <location>
        <begin position="34"/>
        <end position="98"/>
    </location>
</feature>
<feature type="compositionally biased region" description="Basic residues" evidence="1">
    <location>
        <begin position="840"/>
        <end position="851"/>
    </location>
</feature>
<feature type="compositionally biased region" description="Polar residues" evidence="1">
    <location>
        <begin position="469"/>
        <end position="498"/>
    </location>
</feature>
<dbReference type="PANTHER" id="PTHR28089:SF1">
    <property type="entry name" value="PROTEIN ZDS1-RELATED"/>
    <property type="match status" value="1"/>
</dbReference>
<feature type="compositionally biased region" description="Polar residues" evidence="1">
    <location>
        <begin position="155"/>
        <end position="171"/>
    </location>
</feature>
<feature type="compositionally biased region" description="Low complexity" evidence="1">
    <location>
        <begin position="521"/>
        <end position="560"/>
    </location>
</feature>
<dbReference type="InParanoid" id="E3JWT6"/>
<feature type="compositionally biased region" description="Basic residues" evidence="1">
    <location>
        <begin position="287"/>
        <end position="298"/>
    </location>
</feature>
<dbReference type="PANTHER" id="PTHR28089">
    <property type="entry name" value="PROTEIN ZDS1-RELATED"/>
    <property type="match status" value="1"/>
</dbReference>
<feature type="compositionally biased region" description="Low complexity" evidence="1">
    <location>
        <begin position="53"/>
        <end position="86"/>
    </location>
</feature>
<dbReference type="InterPro" id="IPR013941">
    <property type="entry name" value="ZDS1_C"/>
</dbReference>
<name>E3JWT6_PUCGT</name>
<feature type="compositionally biased region" description="Polar residues" evidence="1">
    <location>
        <begin position="694"/>
        <end position="712"/>
    </location>
</feature>
<feature type="region of interest" description="Disordered" evidence="1">
    <location>
        <begin position="458"/>
        <end position="501"/>
    </location>
</feature>
<dbReference type="GO" id="GO:0030010">
    <property type="term" value="P:establishment of cell polarity"/>
    <property type="evidence" value="ECO:0000318"/>
    <property type="project" value="GO_Central"/>
</dbReference>
<evidence type="ECO:0000313" key="3">
    <source>
        <dbReference type="EMBL" id="EFP76511.2"/>
    </source>
</evidence>
<proteinExistence type="predicted"/>
<reference evidence="4" key="2">
    <citation type="journal article" date="2011" name="Proc. Natl. Acad. Sci. U.S.A.">
        <title>Obligate biotrophy features unraveled by the genomic analysis of rust fungi.</title>
        <authorList>
            <person name="Duplessis S."/>
            <person name="Cuomo C.A."/>
            <person name="Lin Y.-C."/>
            <person name="Aerts A."/>
            <person name="Tisserant E."/>
            <person name="Veneault-Fourrey C."/>
            <person name="Joly D.L."/>
            <person name="Hacquard S."/>
            <person name="Amselem J."/>
            <person name="Cantarel B.L."/>
            <person name="Chiu R."/>
            <person name="Coutinho P.M."/>
            <person name="Feau N."/>
            <person name="Field M."/>
            <person name="Frey P."/>
            <person name="Gelhaye E."/>
            <person name="Goldberg J."/>
            <person name="Grabherr M.G."/>
            <person name="Kodira C.D."/>
            <person name="Kohler A."/>
            <person name="Kuees U."/>
            <person name="Lindquist E.A."/>
            <person name="Lucas S.M."/>
            <person name="Mago R."/>
            <person name="Mauceli E."/>
            <person name="Morin E."/>
            <person name="Murat C."/>
            <person name="Pangilinan J.L."/>
            <person name="Park R."/>
            <person name="Pearson M."/>
            <person name="Quesneville H."/>
            <person name="Rouhier N."/>
            <person name="Sakthikumar S."/>
            <person name="Salamov A.A."/>
            <person name="Schmutz J."/>
            <person name="Selles B."/>
            <person name="Shapiro H."/>
            <person name="Tanguay P."/>
            <person name="Tuskan G.A."/>
            <person name="Henrissat B."/>
            <person name="Van de Peer Y."/>
            <person name="Rouze P."/>
            <person name="Ellis J.G."/>
            <person name="Dodds P.N."/>
            <person name="Schein J.E."/>
            <person name="Zhong S."/>
            <person name="Hamelin R.C."/>
            <person name="Grigoriev I.V."/>
            <person name="Szabo L.J."/>
            <person name="Martin F."/>
        </authorList>
    </citation>
    <scope>NUCLEOTIDE SEQUENCE [LARGE SCALE GENOMIC DNA]</scope>
    <source>
        <strain evidence="4">CRL 75-36-700-3 / race SCCL</strain>
    </source>
</reference>
<feature type="compositionally biased region" description="Low complexity" evidence="1">
    <location>
        <begin position="643"/>
        <end position="662"/>
    </location>
</feature>
<feature type="compositionally biased region" description="Polar residues" evidence="1">
    <location>
        <begin position="314"/>
        <end position="323"/>
    </location>
</feature>
<feature type="compositionally biased region" description="Basic and acidic residues" evidence="1">
    <location>
        <begin position="909"/>
        <end position="927"/>
    </location>
</feature>
<evidence type="ECO:0000259" key="2">
    <source>
        <dbReference type="SMART" id="SM01327"/>
    </source>
</evidence>
<evidence type="ECO:0000256" key="1">
    <source>
        <dbReference type="SAM" id="MobiDB-lite"/>
    </source>
</evidence>
<dbReference type="OrthoDB" id="5589766at2759"/>
<dbReference type="GeneID" id="10528284"/>
<feature type="compositionally biased region" description="Low complexity" evidence="1">
    <location>
        <begin position="816"/>
        <end position="839"/>
    </location>
</feature>
<dbReference type="VEuPathDB" id="FungiDB:PGTG_02952"/>
<feature type="region of interest" description="Disordered" evidence="1">
    <location>
        <begin position="251"/>
        <end position="443"/>
    </location>
</feature>
<dbReference type="GO" id="GO:0010971">
    <property type="term" value="P:positive regulation of G2/M transition of mitotic cell cycle"/>
    <property type="evidence" value="ECO:0000318"/>
    <property type="project" value="GO_Central"/>
</dbReference>
<feature type="region of interest" description="Disordered" evidence="1">
    <location>
        <begin position="513"/>
        <end position="729"/>
    </location>
</feature>
<feature type="compositionally biased region" description="Low complexity" evidence="1">
    <location>
        <begin position="853"/>
        <end position="869"/>
    </location>
</feature>
<dbReference type="Proteomes" id="UP000008783">
    <property type="component" value="Unassembled WGS sequence"/>
</dbReference>
<sequence length="1038" mass="110483">MEQQQEQQQQPIQISAGQLQSELESIRSLRRISLSQSSNELDPDLPSSLQIDSNTMNNPTTTTTSSTQQEQHQQQPSTSSSNTNHNPVESDEPNPNLFWLPARLHPEIAPQEFKAFIEEATKPENLLRRTSSALGSRRNSGDHLQPSGLSRKKSMLSQIYDPTNDPLPSSSQHHHRPEKAITRGYSMSSPRNLGRGAQGLESLTINDLQLLESLVLKKSSSPSNDPSLDSQFHHLNLNDDRIRAVISRSMTIGGSTSSPSDPEFNSEQLDPEAIDDSPLISRAPGHIIRRTARTKVRKTSLAGDGNGHRFPATRRSQAKSPMVNSHHPRTASTTSNDSEETVSNDLHSNRSSKEFANKSISHSSGPSDDLTLTIDPHPLTLVPTTGAKPSTPLDLPSEDDQSVESNSRPDSLTSNNSFFDAYVYEGPTSDDHPAPGVDSSGIDFSNLAASPSTLDFTVPHPTKYGIQATDHSQPNMPIQTSNSSSDPQFVSPPGSSKPDSLKVLTDLAAPAPYRTTRSSDDLPSTSASPSPAISSSTTTTLSTAKSTPSSSTLSSGSPSTPVGPQPSRPPLTTTQTSPNLSSPAPSVIPVPVAPSSASSKEGKEKKRAWVKLGLSSAVSTSSKSKKGKGKDKQKASEAEGATPGPSNSVSAASSGGSNSNGTTTGGGAVKKESGFLSGLFGGKSRKNDSEQSDKQSSSTGGATAPVGSSTKTPIPGPVGLGPASGDSQAQQQLINPTASGGYIKGRFMSFYRLPIHVERAVYRLSHIKLANPRRPLYEQVLISNLMFWYLGVINKSQPAPLVNPNHLPQPAPNSSPSPSSSSPPSSMANPSPSQSSINSKNKKQGNGRKAKANINNNNPHTPNLNQQNQRNPGAKSWGNQKKVENERKNGRRDGVILAGSGGRKKVRPGRSDGRSSESGSEHEERPSKTHPPPAHQNRFSSSSSSSSDEDDDEDHLSSSDELVDARPVNHHVDADADADDDDDDDEKPLGNRIRALNNLPRLVNNSNPPSSSPSPPANLVLQNPSNTTTTTSNIGIHK</sequence>
<evidence type="ECO:0000313" key="4">
    <source>
        <dbReference type="Proteomes" id="UP000008783"/>
    </source>
</evidence>
<gene>
    <name evidence="3" type="ORF">PGTG_02952</name>
</gene>
<feature type="compositionally biased region" description="Polar residues" evidence="1">
    <location>
        <begin position="251"/>
        <end position="268"/>
    </location>
</feature>
<feature type="domain" description="Protein Zds1 C-terminal" evidence="2">
    <location>
        <begin position="742"/>
        <end position="794"/>
    </location>
</feature>
<feature type="region of interest" description="Disordered" evidence="1">
    <location>
        <begin position="131"/>
        <end position="197"/>
    </location>
</feature>
<keyword evidence="4" id="KW-1185">Reference proteome</keyword>
<organism evidence="3 4">
    <name type="scientific">Puccinia graminis f. sp. tritici (strain CRL 75-36-700-3 / race SCCL)</name>
    <name type="common">Black stem rust fungus</name>
    <dbReference type="NCBI Taxonomy" id="418459"/>
    <lineage>
        <taxon>Eukaryota</taxon>
        <taxon>Fungi</taxon>
        <taxon>Dikarya</taxon>
        <taxon>Basidiomycota</taxon>
        <taxon>Pucciniomycotina</taxon>
        <taxon>Pucciniomycetes</taxon>
        <taxon>Pucciniales</taxon>
        <taxon>Pucciniaceae</taxon>
        <taxon>Puccinia</taxon>
    </lineage>
</organism>
<dbReference type="SMART" id="SM01327">
    <property type="entry name" value="Zds_C"/>
    <property type="match status" value="1"/>
</dbReference>
<feature type="compositionally biased region" description="Polar residues" evidence="1">
    <location>
        <begin position="403"/>
        <end position="418"/>
    </location>
</feature>
<dbReference type="InterPro" id="IPR040206">
    <property type="entry name" value="Zds1/2"/>
</dbReference>